<dbReference type="InterPro" id="IPR009042">
    <property type="entry name" value="RNA_pol_sigma70_r1_2"/>
</dbReference>
<dbReference type="Gene3D" id="1.20.120.1810">
    <property type="match status" value="1"/>
</dbReference>
<keyword evidence="4" id="KW-0804">Transcription</keyword>
<dbReference type="AlphaFoldDB" id="A0A2D0N028"/>
<dbReference type="InterPro" id="IPR050239">
    <property type="entry name" value="Sigma-70_RNA_pol_init_factors"/>
</dbReference>
<dbReference type="SUPFAM" id="SSF88659">
    <property type="entry name" value="Sigma3 and sigma4 domains of RNA polymerase sigma factors"/>
    <property type="match status" value="2"/>
</dbReference>
<dbReference type="Pfam" id="PF04545">
    <property type="entry name" value="Sigma70_r4"/>
    <property type="match status" value="1"/>
</dbReference>
<dbReference type="GO" id="GO:0003677">
    <property type="term" value="F:DNA binding"/>
    <property type="evidence" value="ECO:0007669"/>
    <property type="project" value="UniProtKB-KW"/>
</dbReference>
<dbReference type="CDD" id="cd06171">
    <property type="entry name" value="Sigma70_r4"/>
    <property type="match status" value="1"/>
</dbReference>
<feature type="domain" description="RNA polymerase sigma-70" evidence="5">
    <location>
        <begin position="77"/>
        <end position="90"/>
    </location>
</feature>
<dbReference type="InterPro" id="IPR014284">
    <property type="entry name" value="RNA_pol_sigma-70_dom"/>
</dbReference>
<evidence type="ECO:0000313" key="7">
    <source>
        <dbReference type="Proteomes" id="UP000223913"/>
    </source>
</evidence>
<keyword evidence="2" id="KW-0731">Sigma factor</keyword>
<evidence type="ECO:0000256" key="3">
    <source>
        <dbReference type="ARBA" id="ARBA00023125"/>
    </source>
</evidence>
<keyword evidence="7" id="KW-1185">Reference proteome</keyword>
<evidence type="ECO:0000256" key="1">
    <source>
        <dbReference type="ARBA" id="ARBA00023015"/>
    </source>
</evidence>
<dbReference type="Proteomes" id="UP000223913">
    <property type="component" value="Unassembled WGS sequence"/>
</dbReference>
<dbReference type="InterPro" id="IPR007624">
    <property type="entry name" value="RNA_pol_sigma70_r3"/>
</dbReference>
<dbReference type="PRINTS" id="PR00046">
    <property type="entry name" value="SIGMA70FCT"/>
</dbReference>
<accession>A0A2D0N028</accession>
<keyword evidence="3" id="KW-0238">DNA-binding</keyword>
<reference evidence="6 7" key="1">
    <citation type="submission" date="2017-10" db="EMBL/GenBank/DDBJ databases">
        <title>The draft genome sequence of Lewinella nigricans NBRC 102662.</title>
        <authorList>
            <person name="Wang K."/>
        </authorList>
    </citation>
    <scope>NUCLEOTIDE SEQUENCE [LARGE SCALE GENOMIC DNA]</scope>
    <source>
        <strain evidence="6 7">NBRC 102662</strain>
    </source>
</reference>
<name>A0A2D0N028_FLAN2</name>
<dbReference type="Pfam" id="PF00140">
    <property type="entry name" value="Sigma70_r1_2"/>
    <property type="match status" value="1"/>
</dbReference>
<dbReference type="RefSeq" id="WP_099154771.1">
    <property type="nucleotide sequence ID" value="NZ_PDUD01000048.1"/>
</dbReference>
<dbReference type="Pfam" id="PF04542">
    <property type="entry name" value="Sigma70_r2"/>
    <property type="match status" value="1"/>
</dbReference>
<dbReference type="GO" id="GO:0006352">
    <property type="term" value="P:DNA-templated transcription initiation"/>
    <property type="evidence" value="ECO:0007669"/>
    <property type="project" value="InterPro"/>
</dbReference>
<dbReference type="InterPro" id="IPR036388">
    <property type="entry name" value="WH-like_DNA-bd_sf"/>
</dbReference>
<dbReference type="GO" id="GO:0016987">
    <property type="term" value="F:sigma factor activity"/>
    <property type="evidence" value="ECO:0007669"/>
    <property type="project" value="UniProtKB-KW"/>
</dbReference>
<dbReference type="PROSITE" id="PS00715">
    <property type="entry name" value="SIGMA70_1"/>
    <property type="match status" value="1"/>
</dbReference>
<gene>
    <name evidence="6" type="ORF">CRP01_35180</name>
</gene>
<dbReference type="InterPro" id="IPR013325">
    <property type="entry name" value="RNA_pol_sigma_r2"/>
</dbReference>
<protein>
    <submittedName>
        <fullName evidence="6">RNA polymerase subunit sigma</fullName>
    </submittedName>
</protein>
<comment type="caution">
    <text evidence="6">The sequence shown here is derived from an EMBL/GenBank/DDBJ whole genome shotgun (WGS) entry which is preliminary data.</text>
</comment>
<dbReference type="PANTHER" id="PTHR30603">
    <property type="entry name" value="RNA POLYMERASE SIGMA FACTOR RPO"/>
    <property type="match status" value="1"/>
</dbReference>
<dbReference type="InterPro" id="IPR007630">
    <property type="entry name" value="RNA_pol_sigma70_r4"/>
</dbReference>
<proteinExistence type="predicted"/>
<dbReference type="InterPro" id="IPR007627">
    <property type="entry name" value="RNA_pol_sigma70_r2"/>
</dbReference>
<dbReference type="InterPro" id="IPR013324">
    <property type="entry name" value="RNA_pol_sigma_r3/r4-like"/>
</dbReference>
<dbReference type="PANTHER" id="PTHR30603:SF47">
    <property type="entry name" value="RNA POLYMERASE SIGMA FACTOR SIGD, CHLOROPLASTIC"/>
    <property type="match status" value="1"/>
</dbReference>
<dbReference type="InterPro" id="IPR000943">
    <property type="entry name" value="RNA_pol_sigma70"/>
</dbReference>
<organism evidence="6 7">
    <name type="scientific">Flavilitoribacter nigricans (strain ATCC 23147 / DSM 23189 / NBRC 102662 / NCIMB 1420 / SS-2)</name>
    <name type="common">Lewinella nigricans</name>
    <dbReference type="NCBI Taxonomy" id="1122177"/>
    <lineage>
        <taxon>Bacteria</taxon>
        <taxon>Pseudomonadati</taxon>
        <taxon>Bacteroidota</taxon>
        <taxon>Saprospiria</taxon>
        <taxon>Saprospirales</taxon>
        <taxon>Lewinellaceae</taxon>
        <taxon>Flavilitoribacter</taxon>
    </lineage>
</organism>
<dbReference type="EMBL" id="PDUD01000048">
    <property type="protein sequence ID" value="PHN01881.1"/>
    <property type="molecule type" value="Genomic_DNA"/>
</dbReference>
<dbReference type="OrthoDB" id="9809557at2"/>
<sequence length="280" mass="31881">MRHLTIFPAIPQASRSLESYLSELNNIPLITAEEEIRLARRIRAGDEQALALLVRANLRFVVSVAKQYQNAYIPLMDLISEGNIGLVEAARRFDETRGFKFISFAVWWIRKSILEAIREKSRLVRLPGNKLQQLSRVRSAMTSLEQTLEREPTLEELAEPLELGAAELRDLLELMPRRVSLHTPLETGEPPTLLETLVEMNTTAPDQSLAETTSQRIAVDQLLAGLSKREQRILRLRFGLAGDPSEEWMSYEEIGKRVGLCAERVRLLKNRALLKLRMMG</sequence>
<dbReference type="SUPFAM" id="SSF88946">
    <property type="entry name" value="Sigma2 domain of RNA polymerase sigma factors"/>
    <property type="match status" value="1"/>
</dbReference>
<dbReference type="Pfam" id="PF04539">
    <property type="entry name" value="Sigma70_r3"/>
    <property type="match status" value="1"/>
</dbReference>
<evidence type="ECO:0000313" key="6">
    <source>
        <dbReference type="EMBL" id="PHN01881.1"/>
    </source>
</evidence>
<evidence type="ECO:0000259" key="5">
    <source>
        <dbReference type="PROSITE" id="PS00715"/>
    </source>
</evidence>
<evidence type="ECO:0000256" key="4">
    <source>
        <dbReference type="ARBA" id="ARBA00023163"/>
    </source>
</evidence>
<keyword evidence="1" id="KW-0805">Transcription regulation</keyword>
<evidence type="ECO:0000256" key="2">
    <source>
        <dbReference type="ARBA" id="ARBA00023082"/>
    </source>
</evidence>
<dbReference type="Gene3D" id="1.10.10.10">
    <property type="entry name" value="Winged helix-like DNA-binding domain superfamily/Winged helix DNA-binding domain"/>
    <property type="match status" value="2"/>
</dbReference>
<dbReference type="NCBIfam" id="TIGR02937">
    <property type="entry name" value="sigma70-ECF"/>
    <property type="match status" value="1"/>
</dbReference>